<reference evidence="2" key="1">
    <citation type="submission" date="2023-03" db="EMBL/GenBank/DDBJ databases">
        <title>Chromosome-level genomes of two armyworms, Mythimna separata and Mythimna loreyi, provide insights into the biosynthesis and reception of sex pheromones.</title>
        <authorList>
            <person name="Zhao H."/>
        </authorList>
    </citation>
    <scope>NUCLEOTIDE SEQUENCE</scope>
    <source>
        <strain evidence="2">BeijingLab</strain>
        <tissue evidence="2">Pupa</tissue>
    </source>
</reference>
<organism evidence="2 3">
    <name type="scientific">Mythimna separata</name>
    <name type="common">Oriental armyworm</name>
    <name type="synonym">Pseudaletia separata</name>
    <dbReference type="NCBI Taxonomy" id="271217"/>
    <lineage>
        <taxon>Eukaryota</taxon>
        <taxon>Metazoa</taxon>
        <taxon>Ecdysozoa</taxon>
        <taxon>Arthropoda</taxon>
        <taxon>Hexapoda</taxon>
        <taxon>Insecta</taxon>
        <taxon>Pterygota</taxon>
        <taxon>Neoptera</taxon>
        <taxon>Endopterygota</taxon>
        <taxon>Lepidoptera</taxon>
        <taxon>Glossata</taxon>
        <taxon>Ditrysia</taxon>
        <taxon>Noctuoidea</taxon>
        <taxon>Noctuidae</taxon>
        <taxon>Noctuinae</taxon>
        <taxon>Hadenini</taxon>
        <taxon>Mythimna</taxon>
    </lineage>
</organism>
<protein>
    <submittedName>
        <fullName evidence="2">Uncharacterized protein</fullName>
    </submittedName>
</protein>
<dbReference type="AlphaFoldDB" id="A0AAD7YZ54"/>
<feature type="compositionally biased region" description="Polar residues" evidence="1">
    <location>
        <begin position="1"/>
        <end position="18"/>
    </location>
</feature>
<accession>A0AAD7YZ54</accession>
<keyword evidence="3" id="KW-1185">Reference proteome</keyword>
<dbReference type="Proteomes" id="UP001231518">
    <property type="component" value="Chromosome 6"/>
</dbReference>
<feature type="region of interest" description="Disordered" evidence="1">
    <location>
        <begin position="1"/>
        <end position="66"/>
    </location>
</feature>
<gene>
    <name evidence="2" type="ORF">PYW07_015525</name>
</gene>
<sequence length="101" mass="11803">MSDNFIPLNQSTPVQNRWQQDKGPQQRYNNRQQGGNWRGGHNTHNNWNNSRNSSYGSFSSNNSFSHERHNIDSYLHPSMLQDPWASLRQYNARHNSSNNST</sequence>
<dbReference type="EMBL" id="JARGEI010000004">
    <property type="protein sequence ID" value="KAJ8732926.1"/>
    <property type="molecule type" value="Genomic_DNA"/>
</dbReference>
<comment type="caution">
    <text evidence="2">The sequence shown here is derived from an EMBL/GenBank/DDBJ whole genome shotgun (WGS) entry which is preliminary data.</text>
</comment>
<feature type="compositionally biased region" description="Low complexity" evidence="1">
    <location>
        <begin position="25"/>
        <end position="64"/>
    </location>
</feature>
<name>A0AAD7YZ54_MYTSE</name>
<proteinExistence type="predicted"/>
<evidence type="ECO:0000313" key="3">
    <source>
        <dbReference type="Proteomes" id="UP001231518"/>
    </source>
</evidence>
<evidence type="ECO:0000313" key="2">
    <source>
        <dbReference type="EMBL" id="KAJ8732926.1"/>
    </source>
</evidence>
<dbReference type="InterPro" id="IPR028265">
    <property type="entry name" value="TTDN1/SICKLE"/>
</dbReference>
<dbReference type="Pfam" id="PF15502">
    <property type="entry name" value="MPLKIP"/>
    <property type="match status" value="1"/>
</dbReference>
<evidence type="ECO:0000256" key="1">
    <source>
        <dbReference type="SAM" id="MobiDB-lite"/>
    </source>
</evidence>